<dbReference type="GO" id="GO:0005886">
    <property type="term" value="C:plasma membrane"/>
    <property type="evidence" value="ECO:0007669"/>
    <property type="project" value="TreeGrafter"/>
</dbReference>
<keyword evidence="6 11" id="KW-0812">Transmembrane</keyword>
<feature type="domain" description="HAMP" evidence="13">
    <location>
        <begin position="194"/>
        <end position="247"/>
    </location>
</feature>
<keyword evidence="5" id="KW-0808">Transferase</keyword>
<dbReference type="InterPro" id="IPR003594">
    <property type="entry name" value="HATPase_dom"/>
</dbReference>
<evidence type="ECO:0000256" key="4">
    <source>
        <dbReference type="ARBA" id="ARBA00022553"/>
    </source>
</evidence>
<evidence type="ECO:0000256" key="6">
    <source>
        <dbReference type="ARBA" id="ARBA00022692"/>
    </source>
</evidence>
<dbReference type="Pfam" id="PF00512">
    <property type="entry name" value="HisKA"/>
    <property type="match status" value="1"/>
</dbReference>
<evidence type="ECO:0000256" key="5">
    <source>
        <dbReference type="ARBA" id="ARBA00022679"/>
    </source>
</evidence>
<dbReference type="InterPro" id="IPR050428">
    <property type="entry name" value="TCS_sensor_his_kinase"/>
</dbReference>
<dbReference type="SUPFAM" id="SSF47384">
    <property type="entry name" value="Homodimeric domain of signal transducing histidine kinase"/>
    <property type="match status" value="1"/>
</dbReference>
<sequence length="457" mass="49302">MIPFRSVAARLSVYVAIAQVAGYVVTHVGVHILGAFGVIPGGPEYWNDLAFPKIHALAAASVTRVPDGILRLDPTPELRASMELMPSLRIAVIDPRTAAELPGSSPELVSRIKAKDGVRPISLSYRIDGAPGTDFKGALVLTNTRHGALEIATYGYASSWRDFPYWMYVAGLGDIRYHLIEIIVVAIIGWVTLKRGLSSLDALVGQAKLIDLVSLDQRLSLSKAPSEIRPLVASLNEALERLDDDIKRQRRFLANAAHELRTPVAILTERLNHPEEAGFIGDMKRDARRIRSIVEQLLASARLQGRPEAAISVDLAEVAQAAVDDYALLALKNGRHLALETTPASVVVAGDRQALESIICNLIDNALRAEPEGGTVLVRVDCDATVTVIDHGEGVAADDRELIFEPFWRKTDAKPGAGLGLAIVKELMEAHDGRVILEATPGGGATFKLSFPAADIE</sequence>
<evidence type="ECO:0000256" key="1">
    <source>
        <dbReference type="ARBA" id="ARBA00000085"/>
    </source>
</evidence>
<comment type="caution">
    <text evidence="14">The sequence shown here is derived from an EMBL/GenBank/DDBJ whole genome shotgun (WGS) entry which is preliminary data.</text>
</comment>
<name>A0A549SEX0_METSR</name>
<keyword evidence="9" id="KW-0902">Two-component regulatory system</keyword>
<proteinExistence type="predicted"/>
<keyword evidence="8 11" id="KW-1133">Transmembrane helix</keyword>
<dbReference type="Gene3D" id="1.10.287.130">
    <property type="match status" value="1"/>
</dbReference>
<feature type="domain" description="Histidine kinase" evidence="12">
    <location>
        <begin position="255"/>
        <end position="455"/>
    </location>
</feature>
<dbReference type="EMBL" id="VJMF01000087">
    <property type="protein sequence ID" value="TRL27760.1"/>
    <property type="molecule type" value="Genomic_DNA"/>
</dbReference>
<dbReference type="CDD" id="cd00082">
    <property type="entry name" value="HisKA"/>
    <property type="match status" value="1"/>
</dbReference>
<organism evidence="14 15">
    <name type="scientific">Methylosinus sporium</name>
    <dbReference type="NCBI Taxonomy" id="428"/>
    <lineage>
        <taxon>Bacteria</taxon>
        <taxon>Pseudomonadati</taxon>
        <taxon>Pseudomonadota</taxon>
        <taxon>Alphaproteobacteria</taxon>
        <taxon>Hyphomicrobiales</taxon>
        <taxon>Methylocystaceae</taxon>
        <taxon>Methylosinus</taxon>
    </lineage>
</organism>
<evidence type="ECO:0000256" key="9">
    <source>
        <dbReference type="ARBA" id="ARBA00023012"/>
    </source>
</evidence>
<keyword evidence="4" id="KW-0597">Phosphoprotein</keyword>
<dbReference type="InterPro" id="IPR003661">
    <property type="entry name" value="HisK_dim/P_dom"/>
</dbReference>
<dbReference type="SMART" id="SM00388">
    <property type="entry name" value="HisKA"/>
    <property type="match status" value="1"/>
</dbReference>
<dbReference type="InterPro" id="IPR036097">
    <property type="entry name" value="HisK_dim/P_sf"/>
</dbReference>
<comment type="catalytic activity">
    <reaction evidence="1">
        <text>ATP + protein L-histidine = ADP + protein N-phospho-L-histidine.</text>
        <dbReference type="EC" id="2.7.13.3"/>
    </reaction>
</comment>
<evidence type="ECO:0000256" key="2">
    <source>
        <dbReference type="ARBA" id="ARBA00004141"/>
    </source>
</evidence>
<evidence type="ECO:0000259" key="12">
    <source>
        <dbReference type="PROSITE" id="PS50109"/>
    </source>
</evidence>
<evidence type="ECO:0000313" key="15">
    <source>
        <dbReference type="Proteomes" id="UP000316781"/>
    </source>
</evidence>
<dbReference type="GO" id="GO:0000155">
    <property type="term" value="F:phosphorelay sensor kinase activity"/>
    <property type="evidence" value="ECO:0007669"/>
    <property type="project" value="InterPro"/>
</dbReference>
<evidence type="ECO:0000256" key="8">
    <source>
        <dbReference type="ARBA" id="ARBA00022989"/>
    </source>
</evidence>
<dbReference type="CDD" id="cd00075">
    <property type="entry name" value="HATPase"/>
    <property type="match status" value="1"/>
</dbReference>
<evidence type="ECO:0000259" key="13">
    <source>
        <dbReference type="PROSITE" id="PS50885"/>
    </source>
</evidence>
<accession>A0A549SEX0</accession>
<dbReference type="Gene3D" id="3.30.565.10">
    <property type="entry name" value="Histidine kinase-like ATPase, C-terminal domain"/>
    <property type="match status" value="1"/>
</dbReference>
<dbReference type="RefSeq" id="WP_142864285.1">
    <property type="nucleotide sequence ID" value="NZ_VJMF01000087.1"/>
</dbReference>
<dbReference type="AlphaFoldDB" id="A0A549SEX0"/>
<evidence type="ECO:0000313" key="14">
    <source>
        <dbReference type="EMBL" id="TRL27760.1"/>
    </source>
</evidence>
<evidence type="ECO:0000256" key="7">
    <source>
        <dbReference type="ARBA" id="ARBA00022777"/>
    </source>
</evidence>
<dbReference type="PROSITE" id="PS50885">
    <property type="entry name" value="HAMP"/>
    <property type="match status" value="1"/>
</dbReference>
<dbReference type="PROSITE" id="PS50109">
    <property type="entry name" value="HIS_KIN"/>
    <property type="match status" value="1"/>
</dbReference>
<dbReference type="PANTHER" id="PTHR45436:SF15">
    <property type="entry name" value="SENSOR HISTIDINE KINASE CUSS"/>
    <property type="match status" value="1"/>
</dbReference>
<dbReference type="InterPro" id="IPR004358">
    <property type="entry name" value="Sig_transdc_His_kin-like_C"/>
</dbReference>
<dbReference type="InterPro" id="IPR036890">
    <property type="entry name" value="HATPase_C_sf"/>
</dbReference>
<dbReference type="SMART" id="SM00387">
    <property type="entry name" value="HATPase_c"/>
    <property type="match status" value="1"/>
</dbReference>
<evidence type="ECO:0000256" key="11">
    <source>
        <dbReference type="SAM" id="Phobius"/>
    </source>
</evidence>
<keyword evidence="10 11" id="KW-0472">Membrane</keyword>
<dbReference type="PRINTS" id="PR00344">
    <property type="entry name" value="BCTRLSENSOR"/>
</dbReference>
<dbReference type="PANTHER" id="PTHR45436">
    <property type="entry name" value="SENSOR HISTIDINE KINASE YKOH"/>
    <property type="match status" value="1"/>
</dbReference>
<feature type="transmembrane region" description="Helical" evidence="11">
    <location>
        <begin position="12"/>
        <end position="39"/>
    </location>
</feature>
<dbReference type="Pfam" id="PF02518">
    <property type="entry name" value="HATPase_c"/>
    <property type="match status" value="1"/>
</dbReference>
<dbReference type="InterPro" id="IPR005467">
    <property type="entry name" value="His_kinase_dom"/>
</dbReference>
<dbReference type="SUPFAM" id="SSF55874">
    <property type="entry name" value="ATPase domain of HSP90 chaperone/DNA topoisomerase II/histidine kinase"/>
    <property type="match status" value="1"/>
</dbReference>
<protein>
    <recommendedName>
        <fullName evidence="3">histidine kinase</fullName>
        <ecNumber evidence="3">2.7.13.3</ecNumber>
    </recommendedName>
</protein>
<dbReference type="InterPro" id="IPR003660">
    <property type="entry name" value="HAMP_dom"/>
</dbReference>
<comment type="subcellular location">
    <subcellularLocation>
        <location evidence="2">Membrane</location>
        <topology evidence="2">Multi-pass membrane protein</topology>
    </subcellularLocation>
</comment>
<dbReference type="EC" id="2.7.13.3" evidence="3"/>
<dbReference type="Proteomes" id="UP000316781">
    <property type="component" value="Unassembled WGS sequence"/>
</dbReference>
<reference evidence="14 15" key="1">
    <citation type="submission" date="2019-07" db="EMBL/GenBank/DDBJ databases">
        <title>Ln-dependent methylotrophs.</title>
        <authorList>
            <person name="Tani A."/>
        </authorList>
    </citation>
    <scope>NUCLEOTIDE SEQUENCE [LARGE SCALE GENOMIC DNA]</scope>
    <source>
        <strain evidence="14 15">SM89A</strain>
    </source>
</reference>
<evidence type="ECO:0000256" key="10">
    <source>
        <dbReference type="ARBA" id="ARBA00023136"/>
    </source>
</evidence>
<keyword evidence="7 14" id="KW-0418">Kinase</keyword>
<evidence type="ECO:0000256" key="3">
    <source>
        <dbReference type="ARBA" id="ARBA00012438"/>
    </source>
</evidence>
<gene>
    <name evidence="14" type="ORF">FM996_18735</name>
</gene>